<evidence type="ECO:0000313" key="7">
    <source>
        <dbReference type="Proteomes" id="UP000250744"/>
    </source>
</evidence>
<comment type="catalytic activity">
    <reaction evidence="3">
        <text>2 GTP = 3',3'-c-di-GMP + 2 diphosphate</text>
        <dbReference type="Rhea" id="RHEA:24898"/>
        <dbReference type="ChEBI" id="CHEBI:33019"/>
        <dbReference type="ChEBI" id="CHEBI:37565"/>
        <dbReference type="ChEBI" id="CHEBI:58805"/>
        <dbReference type="EC" id="2.7.7.65"/>
    </reaction>
</comment>
<feature type="domain" description="GGDEF" evidence="5">
    <location>
        <begin position="424"/>
        <end position="554"/>
    </location>
</feature>
<dbReference type="InterPro" id="IPR029787">
    <property type="entry name" value="Nucleotide_cyclase"/>
</dbReference>
<comment type="caution">
    <text evidence="6">The sequence shown here is derived from an EMBL/GenBank/DDBJ whole genome shotgun (WGS) entry which is preliminary data.</text>
</comment>
<dbReference type="Pfam" id="PF20975">
    <property type="entry name" value="DGCcoil"/>
    <property type="match status" value="1"/>
</dbReference>
<dbReference type="OrthoDB" id="9812260at2"/>
<dbReference type="SMART" id="SM00267">
    <property type="entry name" value="GGDEF"/>
    <property type="match status" value="1"/>
</dbReference>
<feature type="coiled-coil region" evidence="4">
    <location>
        <begin position="345"/>
        <end position="393"/>
    </location>
</feature>
<dbReference type="PROSITE" id="PS50887">
    <property type="entry name" value="GGDEF"/>
    <property type="match status" value="1"/>
</dbReference>
<dbReference type="NCBIfam" id="TIGR00254">
    <property type="entry name" value="GGDEF"/>
    <property type="match status" value="1"/>
</dbReference>
<evidence type="ECO:0000313" key="6">
    <source>
        <dbReference type="EMBL" id="RAU19649.1"/>
    </source>
</evidence>
<dbReference type="Gene3D" id="3.30.70.270">
    <property type="match status" value="1"/>
</dbReference>
<dbReference type="EC" id="2.7.7.65" evidence="2"/>
<name>A0A364NRA6_9GAMM</name>
<dbReference type="InterPro" id="IPR048516">
    <property type="entry name" value="DGCcoil"/>
</dbReference>
<evidence type="ECO:0000256" key="2">
    <source>
        <dbReference type="ARBA" id="ARBA00012528"/>
    </source>
</evidence>
<keyword evidence="7" id="KW-1185">Reference proteome</keyword>
<dbReference type="InterPro" id="IPR000160">
    <property type="entry name" value="GGDEF_dom"/>
</dbReference>
<evidence type="ECO:0000256" key="4">
    <source>
        <dbReference type="SAM" id="Coils"/>
    </source>
</evidence>
<sequence>MGGLLGLKQPRQRGCKRVPRYECVRGQGWSASLDANTPHGFKYMSDNDNWQNKYRDAARELEGYEKKQQLLLSQVHDLAFQLSLATHGQDPQLDRLMSGFTHDLNNGDLSRLPKYLVQIEKQIRGLDGLRLQTSQQIMKQLRFWSKAVQAKDKHKQHLASFETLEDQMREHAENIHALPDMISMLLDVQTRIQNQQDEATKDDLADHGDMANARLASSLLELVQRLIVPAESIPRASALIQRLERSHSTDELDECLKEATKLARLSGSGTDSDIQAYLSGLNEQLAFLRDFFDTQEEVEHQQLRRNNLLDQTVRSDVRMIHHKVQKSQDINELKTAVNVQLVSIIKAMNHHKASEQKRIESLKSEKKVLLERLDSMERQSDQLRQTAENAHVKSRTDPLTGLPNRLAYDQRFNEELVRFNRYGTVFSLCVGDIDYFKRVNDTYGHLAGDKVLLLMARVLKKQLRDVDFISRFGGEEFVILMPSTDANEAMIAAEKVRQIIETSPFNFQSTPVKITMSLGITQVKAGDTVTSIFDRADKAMYSAKQAGRNRTVVK</sequence>
<dbReference type="PANTHER" id="PTHR45138">
    <property type="entry name" value="REGULATORY COMPONENTS OF SENSORY TRANSDUCTION SYSTEM"/>
    <property type="match status" value="1"/>
</dbReference>
<dbReference type="AlphaFoldDB" id="A0A364NRA6"/>
<evidence type="ECO:0000259" key="5">
    <source>
        <dbReference type="PROSITE" id="PS50887"/>
    </source>
</evidence>
<dbReference type="InterPro" id="IPR050469">
    <property type="entry name" value="Diguanylate_Cyclase"/>
</dbReference>
<proteinExistence type="predicted"/>
<dbReference type="EMBL" id="QKRX01000001">
    <property type="protein sequence ID" value="RAU19649.1"/>
    <property type="molecule type" value="Genomic_DNA"/>
</dbReference>
<comment type="cofactor">
    <cofactor evidence="1">
        <name>Mg(2+)</name>
        <dbReference type="ChEBI" id="CHEBI:18420"/>
    </cofactor>
</comment>
<feature type="coiled-coil region" evidence="4">
    <location>
        <begin position="47"/>
        <end position="74"/>
    </location>
</feature>
<reference evidence="6 7" key="1">
    <citation type="submission" date="2018-06" db="EMBL/GenBank/DDBJ databases">
        <title>Nitrincola tibetense sp. nov., isolated from Lake XuguoCo on Tibetan Plateau.</title>
        <authorList>
            <person name="Xing P."/>
        </authorList>
    </citation>
    <scope>NUCLEOTIDE SEQUENCE [LARGE SCALE GENOMIC DNA]</scope>
    <source>
        <strain evidence="7">xg18</strain>
    </source>
</reference>
<dbReference type="SUPFAM" id="SSF55073">
    <property type="entry name" value="Nucleotide cyclase"/>
    <property type="match status" value="1"/>
</dbReference>
<gene>
    <name evidence="6" type="ORF">DN062_00765</name>
</gene>
<dbReference type="PANTHER" id="PTHR45138:SF9">
    <property type="entry name" value="DIGUANYLATE CYCLASE DGCM-RELATED"/>
    <property type="match status" value="1"/>
</dbReference>
<dbReference type="Pfam" id="PF00990">
    <property type="entry name" value="GGDEF"/>
    <property type="match status" value="1"/>
</dbReference>
<dbReference type="CDD" id="cd01949">
    <property type="entry name" value="GGDEF"/>
    <property type="match status" value="1"/>
</dbReference>
<dbReference type="GO" id="GO:0052621">
    <property type="term" value="F:diguanylate cyclase activity"/>
    <property type="evidence" value="ECO:0007669"/>
    <property type="project" value="UniProtKB-EC"/>
</dbReference>
<dbReference type="InterPro" id="IPR043128">
    <property type="entry name" value="Rev_trsase/Diguanyl_cyclase"/>
</dbReference>
<protein>
    <recommendedName>
        <fullName evidence="2">diguanylate cyclase</fullName>
        <ecNumber evidence="2">2.7.7.65</ecNumber>
    </recommendedName>
</protein>
<evidence type="ECO:0000256" key="3">
    <source>
        <dbReference type="ARBA" id="ARBA00034247"/>
    </source>
</evidence>
<dbReference type="Proteomes" id="UP000250744">
    <property type="component" value="Unassembled WGS sequence"/>
</dbReference>
<organism evidence="6 7">
    <name type="scientific">Nitrincola tibetensis</name>
    <dbReference type="NCBI Taxonomy" id="2219697"/>
    <lineage>
        <taxon>Bacteria</taxon>
        <taxon>Pseudomonadati</taxon>
        <taxon>Pseudomonadota</taxon>
        <taxon>Gammaproteobacteria</taxon>
        <taxon>Oceanospirillales</taxon>
        <taxon>Oceanospirillaceae</taxon>
        <taxon>Nitrincola</taxon>
    </lineage>
</organism>
<keyword evidence="4" id="KW-0175">Coiled coil</keyword>
<evidence type="ECO:0000256" key="1">
    <source>
        <dbReference type="ARBA" id="ARBA00001946"/>
    </source>
</evidence>
<dbReference type="FunFam" id="3.30.70.270:FF:000001">
    <property type="entry name" value="Diguanylate cyclase domain protein"/>
    <property type="match status" value="1"/>
</dbReference>
<accession>A0A364NRA6</accession>